<dbReference type="Ensembl" id="ENSMSIT00000032257.1">
    <property type="protein sequence ID" value="ENSMSIP00000025558.1"/>
    <property type="gene ID" value="ENSMSIG00000021536.1"/>
</dbReference>
<proteinExistence type="predicted"/>
<reference evidence="1" key="2">
    <citation type="submission" date="2025-09" db="UniProtKB">
        <authorList>
            <consortium name="Ensembl"/>
        </authorList>
    </citation>
    <scope>IDENTIFICATION</scope>
</reference>
<keyword evidence="2" id="KW-1185">Reference proteome</keyword>
<accession>A0A8C6HQV5</accession>
<organism evidence="1 2">
    <name type="scientific">Mus spicilegus</name>
    <name type="common">Mound-building mouse</name>
    <dbReference type="NCBI Taxonomy" id="10103"/>
    <lineage>
        <taxon>Eukaryota</taxon>
        <taxon>Metazoa</taxon>
        <taxon>Chordata</taxon>
        <taxon>Craniata</taxon>
        <taxon>Vertebrata</taxon>
        <taxon>Euteleostomi</taxon>
        <taxon>Mammalia</taxon>
        <taxon>Eutheria</taxon>
        <taxon>Euarchontoglires</taxon>
        <taxon>Glires</taxon>
        <taxon>Rodentia</taxon>
        <taxon>Myomorpha</taxon>
        <taxon>Muroidea</taxon>
        <taxon>Muridae</taxon>
        <taxon>Murinae</taxon>
        <taxon>Mus</taxon>
        <taxon>Mus</taxon>
    </lineage>
</organism>
<evidence type="ECO:0000313" key="1">
    <source>
        <dbReference type="Ensembl" id="ENSMSIP00000025558.1"/>
    </source>
</evidence>
<dbReference type="GeneTree" id="ENSGT00390000002222"/>
<name>A0A8C6HQV5_MUSSI</name>
<evidence type="ECO:0000313" key="2">
    <source>
        <dbReference type="Proteomes" id="UP000694415"/>
    </source>
</evidence>
<dbReference type="Proteomes" id="UP000694415">
    <property type="component" value="Unplaced"/>
</dbReference>
<reference evidence="1" key="1">
    <citation type="submission" date="2025-08" db="UniProtKB">
        <authorList>
            <consortium name="Ensembl"/>
        </authorList>
    </citation>
    <scope>IDENTIFICATION</scope>
</reference>
<dbReference type="AlphaFoldDB" id="A0A8C6HQV5"/>
<protein>
    <submittedName>
        <fullName evidence="1">Centrosomal protein 41</fullName>
    </submittedName>
</protein>
<sequence>MSARRHIGNPEYLTRRIPQNPRYQHVKSRLDTAFASQLRGFGI</sequence>